<reference evidence="4" key="3">
    <citation type="submission" date="2023-05" db="EMBL/GenBank/DDBJ databases">
        <authorList>
            <person name="Smith C.H."/>
        </authorList>
    </citation>
    <scope>NUCLEOTIDE SEQUENCE</scope>
    <source>
        <strain evidence="4">CHS0354</strain>
        <tissue evidence="4">Mantle</tissue>
    </source>
</reference>
<evidence type="ECO:0000256" key="2">
    <source>
        <dbReference type="ARBA" id="ARBA00022741"/>
    </source>
</evidence>
<accession>A0AAE0T6N0</accession>
<dbReference type="Gene3D" id="3.30.420.40">
    <property type="match status" value="2"/>
</dbReference>
<proteinExistence type="inferred from homology"/>
<dbReference type="Pfam" id="PF00012">
    <property type="entry name" value="HSP70"/>
    <property type="match status" value="1"/>
</dbReference>
<protein>
    <recommendedName>
        <fullName evidence="6">Heat shock 70 kDa protein</fullName>
    </recommendedName>
</protein>
<sequence>MSDYVLVAAIDLGTTYSGWACSFRHEYKTDPKRIFTKQWITGNHVSLKAPTTLLIRPDGETVEEFGYQAESRYAELADEGKHEDYFYFKRFKLILHNNMELTKDTEISDGKGRKLLAMKVFSLSIRYLKDDLVTTVNSRMDGNLAPSYIRWVLTIPAIWNDKAKQFMRKAAEQAGIDGNLLRLALEPEVASMFCQLQETAGVGEGKKSDAMLFKPGDKYMILDAGGGTVDITVHEIEAGGRLQEVHRATGGDWGGTKVDDAFAEIMVELLGVKVLKKFKKNNVEDSLDFLRDFELKKRDFFVDKDTRTSLRLPASLGDCLHETEGVSLKEKVAKSKFKDDIQIATDKMKISASLMRDIFKKPVSRIVQHVLEMFEKEDLGGTGTILMVGGFSESDVLQKAIRENFPNKRVITPFEAGLVVLKGAVVFGHDPNIMRGRVCKYTYGVEMLGMFNPILHPFDKMVVMKGVAYCDHLFDKHVEIGQIVLCGEPQASRTYYPLHYDQNILPVIVYASSKKSPLFVSDESCKKLGEIMIHSPNIHVPLNQRGVEVALTFSGTEIEVQAKELTTRKITRTTIEFLG</sequence>
<keyword evidence="3" id="KW-0067">ATP-binding</keyword>
<dbReference type="GO" id="GO:0005524">
    <property type="term" value="F:ATP binding"/>
    <property type="evidence" value="ECO:0007669"/>
    <property type="project" value="UniProtKB-KW"/>
</dbReference>
<dbReference type="InterPro" id="IPR018181">
    <property type="entry name" value="Heat_shock_70_CS"/>
</dbReference>
<evidence type="ECO:0000313" key="5">
    <source>
        <dbReference type="Proteomes" id="UP001195483"/>
    </source>
</evidence>
<keyword evidence="2" id="KW-0547">Nucleotide-binding</keyword>
<dbReference type="PANTHER" id="PTHR14187">
    <property type="entry name" value="ALPHA KINASE/ELONGATION FACTOR 2 KINASE"/>
    <property type="match status" value="1"/>
</dbReference>
<dbReference type="AlphaFoldDB" id="A0AAE0T6N0"/>
<comment type="caution">
    <text evidence="4">The sequence shown here is derived from an EMBL/GenBank/DDBJ whole genome shotgun (WGS) entry which is preliminary data.</text>
</comment>
<organism evidence="4 5">
    <name type="scientific">Potamilus streckersoni</name>
    <dbReference type="NCBI Taxonomy" id="2493646"/>
    <lineage>
        <taxon>Eukaryota</taxon>
        <taxon>Metazoa</taxon>
        <taxon>Spiralia</taxon>
        <taxon>Lophotrochozoa</taxon>
        <taxon>Mollusca</taxon>
        <taxon>Bivalvia</taxon>
        <taxon>Autobranchia</taxon>
        <taxon>Heteroconchia</taxon>
        <taxon>Palaeoheterodonta</taxon>
        <taxon>Unionida</taxon>
        <taxon>Unionoidea</taxon>
        <taxon>Unionidae</taxon>
        <taxon>Ambleminae</taxon>
        <taxon>Lampsilini</taxon>
        <taxon>Potamilus</taxon>
    </lineage>
</organism>
<dbReference type="SUPFAM" id="SSF53067">
    <property type="entry name" value="Actin-like ATPase domain"/>
    <property type="match status" value="2"/>
</dbReference>
<keyword evidence="5" id="KW-1185">Reference proteome</keyword>
<gene>
    <name evidence="4" type="ORF">CHS0354_028991</name>
</gene>
<dbReference type="Proteomes" id="UP001195483">
    <property type="component" value="Unassembled WGS sequence"/>
</dbReference>
<reference evidence="4" key="1">
    <citation type="journal article" date="2021" name="Genome Biol. Evol.">
        <title>A High-Quality Reference Genome for a Parasitic Bivalve with Doubly Uniparental Inheritance (Bivalvia: Unionida).</title>
        <authorList>
            <person name="Smith C.H."/>
        </authorList>
    </citation>
    <scope>NUCLEOTIDE SEQUENCE</scope>
    <source>
        <strain evidence="4">CHS0354</strain>
    </source>
</reference>
<dbReference type="EMBL" id="JAEAOA010001738">
    <property type="protein sequence ID" value="KAK3604631.1"/>
    <property type="molecule type" value="Genomic_DNA"/>
</dbReference>
<evidence type="ECO:0000256" key="3">
    <source>
        <dbReference type="ARBA" id="ARBA00022840"/>
    </source>
</evidence>
<name>A0AAE0T6N0_9BIVA</name>
<evidence type="ECO:0008006" key="6">
    <source>
        <dbReference type="Google" id="ProtNLM"/>
    </source>
</evidence>
<dbReference type="PROSITE" id="PS00297">
    <property type="entry name" value="HSP70_1"/>
    <property type="match status" value="1"/>
</dbReference>
<dbReference type="InterPro" id="IPR013126">
    <property type="entry name" value="Hsp_70_fam"/>
</dbReference>
<dbReference type="CDD" id="cd10229">
    <property type="entry name" value="ASKHA_NBD_HSP70_HSPA12"/>
    <property type="match status" value="1"/>
</dbReference>
<reference evidence="4" key="2">
    <citation type="journal article" date="2021" name="Genome Biol. Evol.">
        <title>Developing a high-quality reference genome for a parasitic bivalve with doubly uniparental inheritance (Bivalvia: Unionida).</title>
        <authorList>
            <person name="Smith C.H."/>
        </authorList>
    </citation>
    <scope>NUCLEOTIDE SEQUENCE</scope>
    <source>
        <strain evidence="4">CHS0354</strain>
        <tissue evidence="4">Mantle</tissue>
    </source>
</reference>
<comment type="similarity">
    <text evidence="1">Belongs to the heat shock protein 70 family.</text>
</comment>
<evidence type="ECO:0000313" key="4">
    <source>
        <dbReference type="EMBL" id="KAK3604631.1"/>
    </source>
</evidence>
<dbReference type="GO" id="GO:0140662">
    <property type="term" value="F:ATP-dependent protein folding chaperone"/>
    <property type="evidence" value="ECO:0007669"/>
    <property type="project" value="InterPro"/>
</dbReference>
<evidence type="ECO:0000256" key="1">
    <source>
        <dbReference type="ARBA" id="ARBA00007381"/>
    </source>
</evidence>
<dbReference type="PANTHER" id="PTHR14187:SF5">
    <property type="entry name" value="HEAT SHOCK 70 KDA PROTEIN 12A"/>
    <property type="match status" value="1"/>
</dbReference>
<dbReference type="InterPro" id="IPR043129">
    <property type="entry name" value="ATPase_NBD"/>
</dbReference>